<comment type="caution">
    <text evidence="9">The sequence shown here is derived from an EMBL/GenBank/DDBJ whole genome shotgun (WGS) entry which is preliminary data.</text>
</comment>
<accession>A0A3E5ECC8</accession>
<dbReference type="SUPFAM" id="SSF53649">
    <property type="entry name" value="Alkaline phosphatase-like"/>
    <property type="match status" value="1"/>
</dbReference>
<dbReference type="Gene3D" id="3.40.720.10">
    <property type="entry name" value="Alkaline Phosphatase, subunit A"/>
    <property type="match status" value="1"/>
</dbReference>
<keyword evidence="2" id="KW-1003">Cell membrane</keyword>
<feature type="transmembrane region" description="Helical" evidence="7">
    <location>
        <begin position="113"/>
        <end position="134"/>
    </location>
</feature>
<evidence type="ECO:0000313" key="9">
    <source>
        <dbReference type="EMBL" id="MCP9600474.1"/>
    </source>
</evidence>
<keyword evidence="6 7" id="KW-0472">Membrane</keyword>
<evidence type="ECO:0000256" key="1">
    <source>
        <dbReference type="ARBA" id="ARBA00004651"/>
    </source>
</evidence>
<reference evidence="10 11" key="1">
    <citation type="submission" date="2018-08" db="EMBL/GenBank/DDBJ databases">
        <title>A genome reference for cultivated species of the human gut microbiota.</title>
        <authorList>
            <person name="Zou Y."/>
            <person name="Xue W."/>
            <person name="Luo G."/>
        </authorList>
    </citation>
    <scope>NUCLEOTIDE SEQUENCE [LARGE SCALE GENOMIC DNA]</scope>
    <source>
        <strain evidence="10 11">AF24-12</strain>
    </source>
</reference>
<keyword evidence="4 7" id="KW-0812">Transmembrane</keyword>
<evidence type="ECO:0000256" key="3">
    <source>
        <dbReference type="ARBA" id="ARBA00022679"/>
    </source>
</evidence>
<dbReference type="RefSeq" id="WP_117586066.1">
    <property type="nucleotide sequence ID" value="NZ_JANDWK010000027.1"/>
</dbReference>
<dbReference type="PANTHER" id="PTHR30443">
    <property type="entry name" value="INNER MEMBRANE PROTEIN"/>
    <property type="match status" value="1"/>
</dbReference>
<organism evidence="9 12">
    <name type="scientific">Segatella copri</name>
    <dbReference type="NCBI Taxonomy" id="165179"/>
    <lineage>
        <taxon>Bacteria</taxon>
        <taxon>Pseudomonadati</taxon>
        <taxon>Bacteroidota</taxon>
        <taxon>Bacteroidia</taxon>
        <taxon>Bacteroidales</taxon>
        <taxon>Prevotellaceae</taxon>
        <taxon>Segatella</taxon>
    </lineage>
</organism>
<keyword evidence="5 7" id="KW-1133">Transmembrane helix</keyword>
<dbReference type="Proteomes" id="UP001204486">
    <property type="component" value="Unassembled WGS sequence"/>
</dbReference>
<dbReference type="InterPro" id="IPR040423">
    <property type="entry name" value="PEA_transferase"/>
</dbReference>
<dbReference type="EMBL" id="QRVA01000008">
    <property type="protein sequence ID" value="RGS17178.1"/>
    <property type="molecule type" value="Genomic_DNA"/>
</dbReference>
<dbReference type="GO" id="GO:0009244">
    <property type="term" value="P:lipopolysaccharide core region biosynthetic process"/>
    <property type="evidence" value="ECO:0007669"/>
    <property type="project" value="TreeGrafter"/>
</dbReference>
<evidence type="ECO:0000256" key="7">
    <source>
        <dbReference type="SAM" id="Phobius"/>
    </source>
</evidence>
<feature type="transmembrane region" description="Helical" evidence="7">
    <location>
        <begin position="66"/>
        <end position="85"/>
    </location>
</feature>
<dbReference type="Pfam" id="PF00884">
    <property type="entry name" value="Sulfatase"/>
    <property type="match status" value="1"/>
</dbReference>
<dbReference type="InterPro" id="IPR058130">
    <property type="entry name" value="PEA_transf_C"/>
</dbReference>
<dbReference type="AlphaFoldDB" id="A0A3E5ECC8"/>
<proteinExistence type="predicted"/>
<sequence length="506" mass="59429">MKQKQLYKSVLFLIGLTLLSGVLYTMGDFYNMPFRGMKDLFILIAQFLVIEIAIFLFMWCIASNKYVFAILYPIYTLACSVATYFRYTAQISLTAATIDLSITNDFRTTMDVVTIPLILFVIVTELICIGIIYIRIKYIRFSYSWLQFILAFIGLTLYISIPRISLPIKSRIPFVIYFSINDYLDNRNIIEENRPAFKQKGICKSDSIDVVFIIGETLRSKNMQINGYHRATTPFLMTDSNIVSMPHIYSEYGFTHTSVPYLLTRACPKNLDAAYKERSFIDIFKKAGFHTTWIANQESIDTYVYFMKETDSLIYVNNGKSVYIFDQWLDEDILPLLDKQILNKNFGRRNLFILHTIGSHWWYNIHYTRQYARWKPELKSRVLSANTKEEFFNSYDNSVLYSDFFWNEVRNRFRNRNAIIIYLSDHAESLGEKGIFGHGEEAEALHYPGCWIWMSNKYKANYPNKWKALQNNKNKKYNSAFLFHSILDAGDITTPYIDKKYDIFIK</sequence>
<feature type="transmembrane region" description="Helical" evidence="7">
    <location>
        <begin position="141"/>
        <end position="161"/>
    </location>
</feature>
<gene>
    <name evidence="10" type="ORF">DWY11_04980</name>
    <name evidence="9" type="ORF">NNC55_10980</name>
</gene>
<reference evidence="9" key="2">
    <citation type="submission" date="2022-07" db="EMBL/GenBank/DDBJ databases">
        <title>Prevotella copri.</title>
        <authorList>
            <person name="Yang C."/>
        </authorList>
    </citation>
    <scope>NUCLEOTIDE SEQUENCE</scope>
    <source>
        <strain evidence="9">HF1476</strain>
    </source>
</reference>
<evidence type="ECO:0000259" key="8">
    <source>
        <dbReference type="Pfam" id="PF00884"/>
    </source>
</evidence>
<dbReference type="EMBL" id="JANDWN010000029">
    <property type="protein sequence ID" value="MCP9600474.1"/>
    <property type="molecule type" value="Genomic_DNA"/>
</dbReference>
<evidence type="ECO:0000313" key="11">
    <source>
        <dbReference type="Proteomes" id="UP000283872"/>
    </source>
</evidence>
<dbReference type="InterPro" id="IPR017850">
    <property type="entry name" value="Alkaline_phosphatase_core_sf"/>
</dbReference>
<evidence type="ECO:0000313" key="10">
    <source>
        <dbReference type="EMBL" id="RGS17178.1"/>
    </source>
</evidence>
<dbReference type="CDD" id="cd16017">
    <property type="entry name" value="LptA"/>
    <property type="match status" value="1"/>
</dbReference>
<dbReference type="GO" id="GO:0016776">
    <property type="term" value="F:phosphotransferase activity, phosphate group as acceptor"/>
    <property type="evidence" value="ECO:0007669"/>
    <property type="project" value="TreeGrafter"/>
</dbReference>
<comment type="subcellular location">
    <subcellularLocation>
        <location evidence="1">Cell membrane</location>
        <topology evidence="1">Multi-pass membrane protein</topology>
    </subcellularLocation>
</comment>
<protein>
    <submittedName>
        <fullName evidence="9">Phosphoethanolamine transferase</fullName>
    </submittedName>
</protein>
<evidence type="ECO:0000256" key="6">
    <source>
        <dbReference type="ARBA" id="ARBA00023136"/>
    </source>
</evidence>
<evidence type="ECO:0000256" key="2">
    <source>
        <dbReference type="ARBA" id="ARBA00022475"/>
    </source>
</evidence>
<dbReference type="GO" id="GO:0005886">
    <property type="term" value="C:plasma membrane"/>
    <property type="evidence" value="ECO:0007669"/>
    <property type="project" value="UniProtKB-SubCell"/>
</dbReference>
<name>A0A3E5ECC8_9BACT</name>
<dbReference type="InterPro" id="IPR000917">
    <property type="entry name" value="Sulfatase_N"/>
</dbReference>
<evidence type="ECO:0000256" key="4">
    <source>
        <dbReference type="ARBA" id="ARBA00022692"/>
    </source>
</evidence>
<evidence type="ECO:0000313" key="12">
    <source>
        <dbReference type="Proteomes" id="UP001204486"/>
    </source>
</evidence>
<evidence type="ECO:0000256" key="5">
    <source>
        <dbReference type="ARBA" id="ARBA00022989"/>
    </source>
</evidence>
<dbReference type="PANTHER" id="PTHR30443:SF0">
    <property type="entry name" value="PHOSPHOETHANOLAMINE TRANSFERASE EPTA"/>
    <property type="match status" value="1"/>
</dbReference>
<dbReference type="Proteomes" id="UP000283872">
    <property type="component" value="Unassembled WGS sequence"/>
</dbReference>
<feature type="transmembrane region" description="Helical" evidence="7">
    <location>
        <begin position="41"/>
        <end position="59"/>
    </location>
</feature>
<feature type="domain" description="Sulfatase N-terminal" evidence="8">
    <location>
        <begin position="209"/>
        <end position="491"/>
    </location>
</feature>
<keyword evidence="3 9" id="KW-0808">Transferase</keyword>